<evidence type="ECO:0000313" key="1">
    <source>
        <dbReference type="EMBL" id="EMF81475.1"/>
    </source>
</evidence>
<dbReference type="EMBL" id="AHOR02000035">
    <property type="protein sequence ID" value="EMF81475.1"/>
    <property type="molecule type" value="Genomic_DNA"/>
</dbReference>
<protein>
    <submittedName>
        <fullName evidence="1">Uncharacterized protein</fullName>
    </submittedName>
</protein>
<dbReference type="Proteomes" id="UP000011770">
    <property type="component" value="Unassembled WGS sequence"/>
</dbReference>
<dbReference type="AlphaFoldDB" id="M3GYB1"/>
<reference evidence="1 2" key="1">
    <citation type="submission" date="2013-01" db="EMBL/GenBank/DDBJ databases">
        <authorList>
            <person name="Harkins D.M."/>
            <person name="Durkin A.S."/>
            <person name="Brinkac L.M."/>
            <person name="Haft D.H."/>
            <person name="Selengut J.D."/>
            <person name="Sanka R."/>
            <person name="DePew J."/>
            <person name="Purushe J."/>
            <person name="Tulsiani S.M."/>
            <person name="Graham G.C."/>
            <person name="Burns M.-A."/>
            <person name="Dohnt M.F."/>
            <person name="Smythe L.D."/>
            <person name="McKay D.B."/>
            <person name="Craig S.B."/>
            <person name="Vinetz J.M."/>
            <person name="Sutton G.G."/>
            <person name="Nierman W.C."/>
            <person name="Fouts D.E."/>
        </authorList>
    </citation>
    <scope>NUCLEOTIDE SEQUENCE [LARGE SCALE GENOMIC DNA]</scope>
    <source>
        <strain evidence="1 2">LT2116</strain>
    </source>
</reference>
<sequence>MFRASGASVIDLQRIRIGSIQLEKLDLEEGKFLLTETGIWK</sequence>
<organism evidence="1 2">
    <name type="scientific">Leptospira weilii serovar Topaz str. LT2116</name>
    <dbReference type="NCBI Taxonomy" id="1088540"/>
    <lineage>
        <taxon>Bacteria</taxon>
        <taxon>Pseudomonadati</taxon>
        <taxon>Spirochaetota</taxon>
        <taxon>Spirochaetia</taxon>
        <taxon>Leptospirales</taxon>
        <taxon>Leptospiraceae</taxon>
        <taxon>Leptospira</taxon>
    </lineage>
</organism>
<gene>
    <name evidence="1" type="ORF">LEP1GSC188_4956</name>
</gene>
<accession>M3GYB1</accession>
<comment type="caution">
    <text evidence="1">The sequence shown here is derived from an EMBL/GenBank/DDBJ whole genome shotgun (WGS) entry which is preliminary data.</text>
</comment>
<proteinExistence type="predicted"/>
<name>M3GYB1_9LEPT</name>
<evidence type="ECO:0000313" key="2">
    <source>
        <dbReference type="Proteomes" id="UP000011770"/>
    </source>
</evidence>